<reference evidence="2 3" key="2">
    <citation type="journal article" date="2013" name="Plant Cell Physiol.">
        <title>Rice Annotation Project Database (RAP-DB): an integrative and interactive database for rice genomics.</title>
        <authorList>
            <person name="Sakai H."/>
            <person name="Lee S.S."/>
            <person name="Tanaka T."/>
            <person name="Numa H."/>
            <person name="Kim J."/>
            <person name="Kawahara Y."/>
            <person name="Wakimoto H."/>
            <person name="Yang C.C."/>
            <person name="Iwamoto M."/>
            <person name="Abe T."/>
            <person name="Yamada Y."/>
            <person name="Muto A."/>
            <person name="Inokuchi H."/>
            <person name="Ikemura T."/>
            <person name="Matsumoto T."/>
            <person name="Sasaki T."/>
            <person name="Itoh T."/>
        </authorList>
    </citation>
    <scope>NUCLEOTIDE SEQUENCE [LARGE SCALE GENOMIC DNA]</scope>
    <source>
        <strain evidence="3">cv. Nipponbare</strain>
    </source>
</reference>
<dbReference type="AlphaFoldDB" id="A0A0P0W0A4"/>
<protein>
    <submittedName>
        <fullName evidence="2">Os03g0569401 protein</fullName>
    </submittedName>
</protein>
<feature type="region of interest" description="Disordered" evidence="1">
    <location>
        <begin position="1"/>
        <end position="38"/>
    </location>
</feature>
<gene>
    <name evidence="2" type="ordered locus">Os03g0569401</name>
    <name evidence="2" type="ORF">OSNPB_030569401</name>
</gene>
<organism evidence="2 3">
    <name type="scientific">Oryza sativa subsp. japonica</name>
    <name type="common">Rice</name>
    <dbReference type="NCBI Taxonomy" id="39947"/>
    <lineage>
        <taxon>Eukaryota</taxon>
        <taxon>Viridiplantae</taxon>
        <taxon>Streptophyta</taxon>
        <taxon>Embryophyta</taxon>
        <taxon>Tracheophyta</taxon>
        <taxon>Spermatophyta</taxon>
        <taxon>Magnoliopsida</taxon>
        <taxon>Liliopsida</taxon>
        <taxon>Poales</taxon>
        <taxon>Poaceae</taxon>
        <taxon>BOP clade</taxon>
        <taxon>Oryzoideae</taxon>
        <taxon>Oryzeae</taxon>
        <taxon>Oryzinae</taxon>
        <taxon>Oryza</taxon>
        <taxon>Oryza sativa</taxon>
    </lineage>
</organism>
<sequence length="72" mass="8021">MRSAEWEQLKSGLIHPSSRPPIPRGEAGGVRAGTARSAAWERGTMDDEINGASPPKRHRRRLIYIIHGHGQR</sequence>
<dbReference type="PaxDb" id="39947-A0A0P0W0A4"/>
<reference evidence="2 3" key="3">
    <citation type="journal article" date="2013" name="Rice">
        <title>Improvement of the Oryza sativa Nipponbare reference genome using next generation sequence and optical map data.</title>
        <authorList>
            <person name="Kawahara Y."/>
            <person name="de la Bastide M."/>
            <person name="Hamilton J.P."/>
            <person name="Kanamori H."/>
            <person name="McCombie W.R."/>
            <person name="Ouyang S."/>
            <person name="Schwartz D.C."/>
            <person name="Tanaka T."/>
            <person name="Wu J."/>
            <person name="Zhou S."/>
            <person name="Childs K.L."/>
            <person name="Davidson R.M."/>
            <person name="Lin H."/>
            <person name="Quesada-Ocampo L."/>
            <person name="Vaillancourt B."/>
            <person name="Sakai H."/>
            <person name="Lee S.S."/>
            <person name="Kim J."/>
            <person name="Numa H."/>
            <person name="Itoh T."/>
            <person name="Buell C.R."/>
            <person name="Matsumoto T."/>
        </authorList>
    </citation>
    <scope>NUCLEOTIDE SEQUENCE [LARGE SCALE GENOMIC DNA]</scope>
    <source>
        <strain evidence="3">cv. Nipponbare</strain>
    </source>
</reference>
<reference evidence="3" key="1">
    <citation type="journal article" date="2005" name="Nature">
        <title>The map-based sequence of the rice genome.</title>
        <authorList>
            <consortium name="International rice genome sequencing project (IRGSP)"/>
            <person name="Matsumoto T."/>
            <person name="Wu J."/>
            <person name="Kanamori H."/>
            <person name="Katayose Y."/>
            <person name="Fujisawa M."/>
            <person name="Namiki N."/>
            <person name="Mizuno H."/>
            <person name="Yamamoto K."/>
            <person name="Antonio B.A."/>
            <person name="Baba T."/>
            <person name="Sakata K."/>
            <person name="Nagamura Y."/>
            <person name="Aoki H."/>
            <person name="Arikawa K."/>
            <person name="Arita K."/>
            <person name="Bito T."/>
            <person name="Chiden Y."/>
            <person name="Fujitsuka N."/>
            <person name="Fukunaka R."/>
            <person name="Hamada M."/>
            <person name="Harada C."/>
            <person name="Hayashi A."/>
            <person name="Hijishita S."/>
            <person name="Honda M."/>
            <person name="Hosokawa S."/>
            <person name="Ichikawa Y."/>
            <person name="Idonuma A."/>
            <person name="Iijima M."/>
            <person name="Ikeda M."/>
            <person name="Ikeno M."/>
            <person name="Ito K."/>
            <person name="Ito S."/>
            <person name="Ito T."/>
            <person name="Ito Y."/>
            <person name="Ito Y."/>
            <person name="Iwabuchi A."/>
            <person name="Kamiya K."/>
            <person name="Karasawa W."/>
            <person name="Kurita K."/>
            <person name="Katagiri S."/>
            <person name="Kikuta A."/>
            <person name="Kobayashi H."/>
            <person name="Kobayashi N."/>
            <person name="Machita K."/>
            <person name="Maehara T."/>
            <person name="Masukawa M."/>
            <person name="Mizubayashi T."/>
            <person name="Mukai Y."/>
            <person name="Nagasaki H."/>
            <person name="Nagata Y."/>
            <person name="Naito S."/>
            <person name="Nakashima M."/>
            <person name="Nakama Y."/>
            <person name="Nakamichi Y."/>
            <person name="Nakamura M."/>
            <person name="Meguro A."/>
            <person name="Negishi M."/>
            <person name="Ohta I."/>
            <person name="Ohta T."/>
            <person name="Okamoto M."/>
            <person name="Ono N."/>
            <person name="Saji S."/>
            <person name="Sakaguchi M."/>
            <person name="Sakai K."/>
            <person name="Shibata M."/>
            <person name="Shimokawa T."/>
            <person name="Song J."/>
            <person name="Takazaki Y."/>
            <person name="Terasawa K."/>
            <person name="Tsugane M."/>
            <person name="Tsuji K."/>
            <person name="Ueda S."/>
            <person name="Waki K."/>
            <person name="Yamagata H."/>
            <person name="Yamamoto M."/>
            <person name="Yamamoto S."/>
            <person name="Yamane H."/>
            <person name="Yoshiki S."/>
            <person name="Yoshihara R."/>
            <person name="Yukawa K."/>
            <person name="Zhong H."/>
            <person name="Yano M."/>
            <person name="Yuan Q."/>
            <person name="Ouyang S."/>
            <person name="Liu J."/>
            <person name="Jones K.M."/>
            <person name="Gansberger K."/>
            <person name="Moffat K."/>
            <person name="Hill J."/>
            <person name="Bera J."/>
            <person name="Fadrosh D."/>
            <person name="Jin S."/>
            <person name="Johri S."/>
            <person name="Kim M."/>
            <person name="Overton L."/>
            <person name="Reardon M."/>
            <person name="Tsitrin T."/>
            <person name="Vuong H."/>
            <person name="Weaver B."/>
            <person name="Ciecko A."/>
            <person name="Tallon L."/>
            <person name="Jackson J."/>
            <person name="Pai G."/>
            <person name="Aken S.V."/>
            <person name="Utterback T."/>
            <person name="Reidmuller S."/>
            <person name="Feldblyum T."/>
            <person name="Hsiao J."/>
            <person name="Zismann V."/>
            <person name="Iobst S."/>
            <person name="de Vazeille A.R."/>
            <person name="Buell C.R."/>
            <person name="Ying K."/>
            <person name="Li Y."/>
            <person name="Lu T."/>
            <person name="Huang Y."/>
            <person name="Zhao Q."/>
            <person name="Feng Q."/>
            <person name="Zhang L."/>
            <person name="Zhu J."/>
            <person name="Weng Q."/>
            <person name="Mu J."/>
            <person name="Lu Y."/>
            <person name="Fan D."/>
            <person name="Liu Y."/>
            <person name="Guan J."/>
            <person name="Zhang Y."/>
            <person name="Yu S."/>
            <person name="Liu X."/>
            <person name="Zhang Y."/>
            <person name="Hong G."/>
            <person name="Han B."/>
            <person name="Choisne N."/>
            <person name="Demange N."/>
            <person name="Orjeda G."/>
            <person name="Samain S."/>
            <person name="Cattolico L."/>
            <person name="Pelletier E."/>
            <person name="Couloux A."/>
            <person name="Segurens B."/>
            <person name="Wincker P."/>
            <person name="D'Hont A."/>
            <person name="Scarpelli C."/>
            <person name="Weissenbach J."/>
            <person name="Salanoubat M."/>
            <person name="Quetier F."/>
            <person name="Yu Y."/>
            <person name="Kim H.R."/>
            <person name="Rambo T."/>
            <person name="Currie J."/>
            <person name="Collura K."/>
            <person name="Luo M."/>
            <person name="Yang T."/>
            <person name="Ammiraju J.S.S."/>
            <person name="Engler F."/>
            <person name="Soderlund C."/>
            <person name="Wing R.A."/>
            <person name="Palmer L.E."/>
            <person name="de la Bastide M."/>
            <person name="Spiegel L."/>
            <person name="Nascimento L."/>
            <person name="Zutavern T."/>
            <person name="O'Shaughnessy A."/>
            <person name="Dike S."/>
            <person name="Dedhia N."/>
            <person name="Preston R."/>
            <person name="Balija V."/>
            <person name="McCombie W.R."/>
            <person name="Chow T."/>
            <person name="Chen H."/>
            <person name="Chung M."/>
            <person name="Chen C."/>
            <person name="Shaw J."/>
            <person name="Wu H."/>
            <person name="Hsiao K."/>
            <person name="Chao Y."/>
            <person name="Chu M."/>
            <person name="Cheng C."/>
            <person name="Hour A."/>
            <person name="Lee P."/>
            <person name="Lin S."/>
            <person name="Lin Y."/>
            <person name="Liou J."/>
            <person name="Liu S."/>
            <person name="Hsing Y."/>
            <person name="Raghuvanshi S."/>
            <person name="Mohanty A."/>
            <person name="Bharti A.K."/>
            <person name="Gaur A."/>
            <person name="Gupta V."/>
            <person name="Kumar D."/>
            <person name="Ravi V."/>
            <person name="Vij S."/>
            <person name="Kapur A."/>
            <person name="Khurana P."/>
            <person name="Khurana P."/>
            <person name="Khurana J.P."/>
            <person name="Tyagi A.K."/>
            <person name="Gaikwad K."/>
            <person name="Singh A."/>
            <person name="Dalal V."/>
            <person name="Srivastava S."/>
            <person name="Dixit A."/>
            <person name="Pal A.K."/>
            <person name="Ghazi I.A."/>
            <person name="Yadav M."/>
            <person name="Pandit A."/>
            <person name="Bhargava A."/>
            <person name="Sureshbabu K."/>
            <person name="Batra K."/>
            <person name="Sharma T.R."/>
            <person name="Mohapatra T."/>
            <person name="Singh N.K."/>
            <person name="Messing J."/>
            <person name="Nelson A.B."/>
            <person name="Fuks G."/>
            <person name="Kavchok S."/>
            <person name="Keizer G."/>
            <person name="Linton E."/>
            <person name="Llaca V."/>
            <person name="Song R."/>
            <person name="Tanyolac B."/>
            <person name="Young S."/>
            <person name="Ho-Il K."/>
            <person name="Hahn J.H."/>
            <person name="Sangsakoo G."/>
            <person name="Vanavichit A."/>
            <person name="de Mattos Luiz.A.T."/>
            <person name="Zimmer P.D."/>
            <person name="Malone G."/>
            <person name="Dellagostin O."/>
            <person name="de Oliveira A.C."/>
            <person name="Bevan M."/>
            <person name="Bancroft I."/>
            <person name="Minx P."/>
            <person name="Cordum H."/>
            <person name="Wilson R."/>
            <person name="Cheng Z."/>
            <person name="Jin W."/>
            <person name="Jiang J."/>
            <person name="Leong S.A."/>
            <person name="Iwama H."/>
            <person name="Gojobori T."/>
            <person name="Itoh T."/>
            <person name="Niimura Y."/>
            <person name="Fujii Y."/>
            <person name="Habara T."/>
            <person name="Sakai H."/>
            <person name="Sato Y."/>
            <person name="Wilson G."/>
            <person name="Kumar K."/>
            <person name="McCouch S."/>
            <person name="Juretic N."/>
            <person name="Hoen D."/>
            <person name="Wright S."/>
            <person name="Bruskiewich R."/>
            <person name="Bureau T."/>
            <person name="Miyao A."/>
            <person name="Hirochika H."/>
            <person name="Nishikawa T."/>
            <person name="Kadowaki K."/>
            <person name="Sugiura M."/>
            <person name="Burr B."/>
            <person name="Sasaki T."/>
        </authorList>
    </citation>
    <scope>NUCLEOTIDE SEQUENCE [LARGE SCALE GENOMIC DNA]</scope>
    <source>
        <strain evidence="3">cv. Nipponbare</strain>
    </source>
</reference>
<dbReference type="EMBL" id="AP014959">
    <property type="protein sequence ID" value="BAS84976.1"/>
    <property type="molecule type" value="Genomic_DNA"/>
</dbReference>
<evidence type="ECO:0000313" key="3">
    <source>
        <dbReference type="Proteomes" id="UP000059680"/>
    </source>
</evidence>
<accession>A0A0P0W0A4</accession>
<dbReference type="InParanoid" id="A0A0P0W0A4"/>
<name>A0A0P0W0A4_ORYSJ</name>
<keyword evidence="3" id="KW-1185">Reference proteome</keyword>
<evidence type="ECO:0000256" key="1">
    <source>
        <dbReference type="SAM" id="MobiDB-lite"/>
    </source>
</evidence>
<dbReference type="Proteomes" id="UP000059680">
    <property type="component" value="Chromosome 3"/>
</dbReference>
<evidence type="ECO:0000313" key="2">
    <source>
        <dbReference type="EMBL" id="BAS84976.1"/>
    </source>
</evidence>
<proteinExistence type="predicted"/>